<keyword evidence="3" id="KW-1185">Reference proteome</keyword>
<feature type="region of interest" description="Disordered" evidence="1">
    <location>
        <begin position="1"/>
        <end position="57"/>
    </location>
</feature>
<sequence>MEKIGVAISKDTFMNHDEERSESDYGSELQLELDLESSRPECEPESPTAPFNSHANAIANPTPVEELEKWGTERQRYEPNEDMIIGQYSQDNGYPFVSMNAKQPIFTHDTKNEFETRTFLMETAMLNLLDKEASLKYENVLLNYMKTDPKFVKTNDLDVVRAYIYDKYGYSEFTSDAKKNGSGYGYDEEDISHCGDDSAVEKEQDENQPQEEDCETELIPLCYRLNAEKFYEPIYFSEDNMFFIPEFDEITNDMIVDMSYEYSSY</sequence>
<dbReference type="EMBL" id="BSXU01010106">
    <property type="protein sequence ID" value="GME70951.1"/>
    <property type="molecule type" value="Genomic_DNA"/>
</dbReference>
<evidence type="ECO:0000256" key="1">
    <source>
        <dbReference type="SAM" id="MobiDB-lite"/>
    </source>
</evidence>
<feature type="compositionally biased region" description="Basic and acidic residues" evidence="1">
    <location>
        <begin position="13"/>
        <end position="23"/>
    </location>
</feature>
<name>A0A9W6T3C4_AMBMO</name>
<evidence type="ECO:0000313" key="3">
    <source>
        <dbReference type="Proteomes" id="UP001165063"/>
    </source>
</evidence>
<comment type="caution">
    <text evidence="2">The sequence shown here is derived from an EMBL/GenBank/DDBJ whole genome shotgun (WGS) entry which is preliminary data.</text>
</comment>
<proteinExistence type="predicted"/>
<evidence type="ECO:0000313" key="2">
    <source>
        <dbReference type="EMBL" id="GME70951.1"/>
    </source>
</evidence>
<dbReference type="AlphaFoldDB" id="A0A9W6T3C4"/>
<organism evidence="2 3">
    <name type="scientific">Ambrosiozyma monospora</name>
    <name type="common">Yeast</name>
    <name type="synonym">Endomycopsis monosporus</name>
    <dbReference type="NCBI Taxonomy" id="43982"/>
    <lineage>
        <taxon>Eukaryota</taxon>
        <taxon>Fungi</taxon>
        <taxon>Dikarya</taxon>
        <taxon>Ascomycota</taxon>
        <taxon>Saccharomycotina</taxon>
        <taxon>Pichiomycetes</taxon>
        <taxon>Pichiales</taxon>
        <taxon>Pichiaceae</taxon>
        <taxon>Ambrosiozyma</taxon>
    </lineage>
</organism>
<dbReference type="Proteomes" id="UP001165063">
    <property type="component" value="Unassembled WGS sequence"/>
</dbReference>
<protein>
    <submittedName>
        <fullName evidence="2">Unnamed protein product</fullName>
    </submittedName>
</protein>
<reference evidence="2" key="1">
    <citation type="submission" date="2023-04" db="EMBL/GenBank/DDBJ databases">
        <title>Ambrosiozyma monospora NBRC 1965.</title>
        <authorList>
            <person name="Ichikawa N."/>
            <person name="Sato H."/>
            <person name="Tonouchi N."/>
        </authorList>
    </citation>
    <scope>NUCLEOTIDE SEQUENCE</scope>
    <source>
        <strain evidence="2">NBRC 1965</strain>
    </source>
</reference>
<accession>A0A9W6T3C4</accession>
<gene>
    <name evidence="2" type="ORF">Amon01_000923200</name>
</gene>